<reference evidence="1 2" key="1">
    <citation type="submission" date="2019-02" db="EMBL/GenBank/DDBJ databases">
        <title>Polymorphobacter sp. isolated from the lake at the Tibet of China.</title>
        <authorList>
            <person name="Li A."/>
        </authorList>
    </citation>
    <scope>NUCLEOTIDE SEQUENCE [LARGE SCALE GENOMIC DNA]</scope>
    <source>
        <strain evidence="1 2">DJ1R-1</strain>
    </source>
</reference>
<sequence>MSTKDEKFDQYDQAYIDADDNYNDDITAAKGKPELIYRIDANYARISGMWSLAKRLKLDANNDAIDAALNNAKAANKAVKDGRAAAAKIATTVKKVDAVVGALATLTDELRKV</sequence>
<proteinExistence type="predicted"/>
<dbReference type="Proteomes" id="UP000297737">
    <property type="component" value="Unassembled WGS sequence"/>
</dbReference>
<keyword evidence="2" id="KW-1185">Reference proteome</keyword>
<accession>A0A4Y9ES57</accession>
<evidence type="ECO:0000313" key="2">
    <source>
        <dbReference type="Proteomes" id="UP000297737"/>
    </source>
</evidence>
<protein>
    <submittedName>
        <fullName evidence="1">Uncharacterized protein</fullName>
    </submittedName>
</protein>
<gene>
    <name evidence="1" type="ORF">EUV02_05455</name>
</gene>
<dbReference type="EMBL" id="SIHO01000001">
    <property type="protein sequence ID" value="TFU06434.1"/>
    <property type="molecule type" value="Genomic_DNA"/>
</dbReference>
<comment type="caution">
    <text evidence="1">The sequence shown here is derived from an EMBL/GenBank/DDBJ whole genome shotgun (WGS) entry which is preliminary data.</text>
</comment>
<organism evidence="1 2">
    <name type="scientific">Glacieibacterium arshaanense</name>
    <dbReference type="NCBI Taxonomy" id="2511025"/>
    <lineage>
        <taxon>Bacteria</taxon>
        <taxon>Pseudomonadati</taxon>
        <taxon>Pseudomonadota</taxon>
        <taxon>Alphaproteobacteria</taxon>
        <taxon>Sphingomonadales</taxon>
        <taxon>Sphingosinicellaceae</taxon>
        <taxon>Glacieibacterium</taxon>
    </lineage>
</organism>
<name>A0A4Y9ES57_9SPHN</name>
<dbReference type="AlphaFoldDB" id="A0A4Y9ES57"/>
<evidence type="ECO:0000313" key="1">
    <source>
        <dbReference type="EMBL" id="TFU06434.1"/>
    </source>
</evidence>
<dbReference type="RefSeq" id="WP_135245158.1">
    <property type="nucleotide sequence ID" value="NZ_SIHO01000001.1"/>
</dbReference>